<accession>A0A1X1TN92</accession>
<protein>
    <submittedName>
        <fullName evidence="1">Uncharacterized protein</fullName>
    </submittedName>
</protein>
<organism evidence="1 2">
    <name type="scientific">Mycolicibacter engbaekii</name>
    <dbReference type="NCBI Taxonomy" id="188915"/>
    <lineage>
        <taxon>Bacteria</taxon>
        <taxon>Bacillati</taxon>
        <taxon>Actinomycetota</taxon>
        <taxon>Actinomycetes</taxon>
        <taxon>Mycobacteriales</taxon>
        <taxon>Mycobacteriaceae</taxon>
        <taxon>Mycolicibacter</taxon>
    </lineage>
</organism>
<dbReference type="Proteomes" id="UP000193465">
    <property type="component" value="Unassembled WGS sequence"/>
</dbReference>
<dbReference type="AlphaFoldDB" id="A0A1X1TN92"/>
<name>A0A1X1TN92_9MYCO</name>
<comment type="caution">
    <text evidence="1">The sequence shown here is derived from an EMBL/GenBank/DDBJ whole genome shotgun (WGS) entry which is preliminary data.</text>
</comment>
<evidence type="ECO:0000313" key="2">
    <source>
        <dbReference type="Proteomes" id="UP000193465"/>
    </source>
</evidence>
<reference evidence="1 2" key="1">
    <citation type="submission" date="2016-01" db="EMBL/GenBank/DDBJ databases">
        <title>The new phylogeny of the genus Mycobacterium.</title>
        <authorList>
            <person name="Tarcisio F."/>
            <person name="Conor M."/>
            <person name="Antonella G."/>
            <person name="Elisabetta G."/>
            <person name="Giulia F.S."/>
            <person name="Sara T."/>
            <person name="Anna F."/>
            <person name="Clotilde B."/>
            <person name="Roberto B."/>
            <person name="Veronica D.S."/>
            <person name="Fabio R."/>
            <person name="Monica P."/>
            <person name="Olivier J."/>
            <person name="Enrico T."/>
            <person name="Nicola S."/>
        </authorList>
    </citation>
    <scope>NUCLEOTIDE SEQUENCE [LARGE SCALE GENOMIC DNA]</scope>
    <source>
        <strain evidence="1 2">ATCC 27353</strain>
    </source>
</reference>
<keyword evidence="2" id="KW-1185">Reference proteome</keyword>
<evidence type="ECO:0000313" key="1">
    <source>
        <dbReference type="EMBL" id="ORV45993.1"/>
    </source>
</evidence>
<gene>
    <name evidence="1" type="ORF">AWC02_11700</name>
</gene>
<proteinExistence type="predicted"/>
<dbReference type="EMBL" id="LQOT01000040">
    <property type="protein sequence ID" value="ORV45993.1"/>
    <property type="molecule type" value="Genomic_DNA"/>
</dbReference>
<sequence>MDTSQPDVIVLNALTLRWVQAELTIGMDSYSRCVIGIRLTPVSTKSLDAAAVLYQAYRPRPPVRTGQLTRCGPRMASHGRS</sequence>